<organism evidence="5 6">
    <name type="scientific">Rothia endophytica</name>
    <dbReference type="NCBI Taxonomy" id="1324766"/>
    <lineage>
        <taxon>Bacteria</taxon>
        <taxon>Bacillati</taxon>
        <taxon>Actinomycetota</taxon>
        <taxon>Actinomycetes</taxon>
        <taxon>Micrococcales</taxon>
        <taxon>Micrococcaceae</taxon>
        <taxon>Rothia</taxon>
    </lineage>
</organism>
<dbReference type="InterPro" id="IPR042099">
    <property type="entry name" value="ANL_N_sf"/>
</dbReference>
<comment type="catalytic activity">
    <reaction evidence="1">
        <text>2-phenylacetate + ATP + CoA = phenylacetyl-CoA + AMP + diphosphate</text>
        <dbReference type="Rhea" id="RHEA:20956"/>
        <dbReference type="ChEBI" id="CHEBI:18401"/>
        <dbReference type="ChEBI" id="CHEBI:30616"/>
        <dbReference type="ChEBI" id="CHEBI:33019"/>
        <dbReference type="ChEBI" id="CHEBI:57287"/>
        <dbReference type="ChEBI" id="CHEBI:57390"/>
        <dbReference type="ChEBI" id="CHEBI:456215"/>
        <dbReference type="EC" id="6.2.1.30"/>
    </reaction>
</comment>
<comment type="pathway">
    <text evidence="1">Aromatic compound metabolism; phenylacetate degradation.</text>
</comment>
<feature type="domain" description="AMP-dependent synthetase/ligase" evidence="3">
    <location>
        <begin position="98"/>
        <end position="309"/>
    </location>
</feature>
<gene>
    <name evidence="5" type="primary">paaF</name>
    <name evidence="5" type="ORF">GCM10023352_00650</name>
</gene>
<dbReference type="Pfam" id="PF14535">
    <property type="entry name" value="AMP-binding_C_2"/>
    <property type="match status" value="1"/>
</dbReference>
<feature type="domain" description="AMP-dependent ligase C-terminal" evidence="4">
    <location>
        <begin position="357"/>
        <end position="450"/>
    </location>
</feature>
<dbReference type="Pfam" id="PF00501">
    <property type="entry name" value="AMP-binding"/>
    <property type="match status" value="1"/>
</dbReference>
<dbReference type="EC" id="6.2.1.30" evidence="1"/>
<dbReference type="PANTHER" id="PTHR43439">
    <property type="entry name" value="PHENYLACETATE-COENZYME A LIGASE"/>
    <property type="match status" value="1"/>
</dbReference>
<reference evidence="6" key="1">
    <citation type="journal article" date="2019" name="Int. J. Syst. Evol. Microbiol.">
        <title>The Global Catalogue of Microorganisms (GCM) 10K type strain sequencing project: providing services to taxonomists for standard genome sequencing and annotation.</title>
        <authorList>
            <consortium name="The Broad Institute Genomics Platform"/>
            <consortium name="The Broad Institute Genome Sequencing Center for Infectious Disease"/>
            <person name="Wu L."/>
            <person name="Ma J."/>
        </authorList>
    </citation>
    <scope>NUCLEOTIDE SEQUENCE [LARGE SCALE GENOMIC DNA]</scope>
    <source>
        <strain evidence="6">JCM 18541</strain>
    </source>
</reference>
<comment type="function">
    <text evidence="1">Catalyzes the activation of phenylacetic acid (PA) to phenylacetyl-CoA (PA-CoA).</text>
</comment>
<dbReference type="InterPro" id="IPR051414">
    <property type="entry name" value="Adenylate-forming_Reductase"/>
</dbReference>
<evidence type="ECO:0000313" key="6">
    <source>
        <dbReference type="Proteomes" id="UP001500187"/>
    </source>
</evidence>
<protein>
    <recommendedName>
        <fullName evidence="1">Phenylacetate-coenzyme A ligase</fullName>
        <ecNumber evidence="1">6.2.1.30</ecNumber>
    </recommendedName>
    <alternativeName>
        <fullName evidence="1">Phenylacetyl-CoA ligase</fullName>
    </alternativeName>
</protein>
<comment type="caution">
    <text evidence="5">The sequence shown here is derived from an EMBL/GenBank/DDBJ whole genome shotgun (WGS) entry which is preliminary data.</text>
</comment>
<keyword evidence="1 5" id="KW-0436">Ligase</keyword>
<dbReference type="Gene3D" id="3.40.50.12780">
    <property type="entry name" value="N-terminal domain of ligase-like"/>
    <property type="match status" value="1"/>
</dbReference>
<dbReference type="InterPro" id="IPR011880">
    <property type="entry name" value="PA_CoA_ligase"/>
</dbReference>
<name>A0ABP9AY14_9MICC</name>
<dbReference type="InterPro" id="IPR000873">
    <property type="entry name" value="AMP-dep_synth/lig_dom"/>
</dbReference>
<evidence type="ECO:0000313" key="5">
    <source>
        <dbReference type="EMBL" id="GAA4787006.1"/>
    </source>
</evidence>
<evidence type="ECO:0000259" key="4">
    <source>
        <dbReference type="Pfam" id="PF14535"/>
    </source>
</evidence>
<dbReference type="PANTHER" id="PTHR43439:SF1">
    <property type="entry name" value="PHENYLACETATE-COENZYME A LIGASE"/>
    <property type="match status" value="1"/>
</dbReference>
<sequence>MSTYKAPPCSVENPYTPPAKPADPGSPDAEELMSRDQIESLQFERLRWSLHYAYENVAAYKELYDEHDVHPGDFKELDDLKLFPYTDKEFLRKAYPFKAFAVPMSDLRRIHASSGTTGQPTVVGYTENDLTTWASLVARCFRFSGIKPGQKVHNAYGYGLFTGGLGAHAGAERLGTAVIPMSGGQTEKQIQLIRDFEPDAILSTPTYLLTIADGFRKLGIDPKETSLKTAVLGAEPWTEEMRHEIEKTFGTLKACDIYGLSEVMGPGVAGESGETQDGSHLWEDHFRPEIIDPFDDTVLDVGRPGELVFTSLTKEALPIIRYRTHDLTRLLPGTQRPGHRRLGRITGRSDDMIILRGVNLFPSQVEELALQQPELSPHFALELTRPGRMDEMTVRIERREDATMQQAEDAGKRLLHDIKTKIGSSCRIEVLDPDILPRSVGKIRRIYDYRNKPKGTGE</sequence>
<dbReference type="SUPFAM" id="SSF56801">
    <property type="entry name" value="Acetyl-CoA synthetase-like"/>
    <property type="match status" value="1"/>
</dbReference>
<dbReference type="Proteomes" id="UP001500187">
    <property type="component" value="Unassembled WGS sequence"/>
</dbReference>
<dbReference type="PIRSF" id="PIRSF006444">
    <property type="entry name" value="PaaK"/>
    <property type="match status" value="1"/>
</dbReference>
<evidence type="ECO:0000256" key="2">
    <source>
        <dbReference type="SAM" id="MobiDB-lite"/>
    </source>
</evidence>
<keyword evidence="6" id="KW-1185">Reference proteome</keyword>
<feature type="region of interest" description="Disordered" evidence="2">
    <location>
        <begin position="1"/>
        <end position="30"/>
    </location>
</feature>
<dbReference type="EMBL" id="BAABKP010000001">
    <property type="protein sequence ID" value="GAA4787006.1"/>
    <property type="molecule type" value="Genomic_DNA"/>
</dbReference>
<dbReference type="Gene3D" id="3.30.300.30">
    <property type="match status" value="1"/>
</dbReference>
<proteinExistence type="inferred from homology"/>
<evidence type="ECO:0000256" key="1">
    <source>
        <dbReference type="PIRNR" id="PIRNR006444"/>
    </source>
</evidence>
<dbReference type="InterPro" id="IPR028154">
    <property type="entry name" value="AMP-dep_Lig_C"/>
</dbReference>
<dbReference type="CDD" id="cd05913">
    <property type="entry name" value="PaaK"/>
    <property type="match status" value="1"/>
</dbReference>
<keyword evidence="1" id="KW-0547">Nucleotide-binding</keyword>
<dbReference type="GO" id="GO:0016874">
    <property type="term" value="F:ligase activity"/>
    <property type="evidence" value="ECO:0007669"/>
    <property type="project" value="UniProtKB-KW"/>
</dbReference>
<evidence type="ECO:0000259" key="3">
    <source>
        <dbReference type="Pfam" id="PF00501"/>
    </source>
</evidence>
<comment type="similarity">
    <text evidence="1">Belongs to the phenylacetyl-CoA ligase family.</text>
</comment>
<dbReference type="InterPro" id="IPR045851">
    <property type="entry name" value="AMP-bd_C_sf"/>
</dbReference>
<accession>A0ABP9AY14</accession>